<organism evidence="7">
    <name type="scientific">Manihot esculenta</name>
    <name type="common">Cassava</name>
    <name type="synonym">Jatropha manihot</name>
    <dbReference type="NCBI Taxonomy" id="3983"/>
    <lineage>
        <taxon>Eukaryota</taxon>
        <taxon>Viridiplantae</taxon>
        <taxon>Streptophyta</taxon>
        <taxon>Embryophyta</taxon>
        <taxon>Tracheophyta</taxon>
        <taxon>Spermatophyta</taxon>
        <taxon>Magnoliopsida</taxon>
        <taxon>eudicotyledons</taxon>
        <taxon>Gunneridae</taxon>
        <taxon>Pentapetalae</taxon>
        <taxon>rosids</taxon>
        <taxon>fabids</taxon>
        <taxon>Malpighiales</taxon>
        <taxon>Euphorbiaceae</taxon>
        <taxon>Crotonoideae</taxon>
        <taxon>Manihoteae</taxon>
        <taxon>Manihot</taxon>
    </lineage>
</organism>
<sequence length="298" mass="33786">MNREGKVVCVTGGSGYIASWLVKFLLHHGYTVKATVLDLNDLKQTEHLFALDGAKERLFLFKANLLEDGSFDSAIDGCEGVFHTACPLFWNSKRSCTKVPSLKRVIITSSMASVMFDGKPMIPDVVIDETWFSDPTYCESIKHWYLYAKTIAEKAASKFAEESGIDIVTIHPGFVIGPFLQPTLNVTVEVILNYINGETFPNEIYRFVDVRDVASAHIQAFEQASANGRYCLVGKVVHFSEFLKIVHEQYPALHLPEKCEDEKAFALKYEVMLIMKSVMFFFISTRIFYVQEVQFIKM</sequence>
<evidence type="ECO:0000256" key="2">
    <source>
        <dbReference type="ARBA" id="ARBA00023002"/>
    </source>
</evidence>
<reference evidence="7" key="1">
    <citation type="submission" date="2016-02" db="EMBL/GenBank/DDBJ databases">
        <title>WGS assembly of Manihot esculenta.</title>
        <authorList>
            <person name="Bredeson J.V."/>
            <person name="Prochnik S.E."/>
            <person name="Lyons J.B."/>
            <person name="Schmutz J."/>
            <person name="Grimwood J."/>
            <person name="Vrebalov J."/>
            <person name="Bart R.S."/>
            <person name="Amuge T."/>
            <person name="Ferguson M.E."/>
            <person name="Green R."/>
            <person name="Putnam N."/>
            <person name="Stites J."/>
            <person name="Rounsley S."/>
            <person name="Rokhsar D.S."/>
        </authorList>
    </citation>
    <scope>NUCLEOTIDE SEQUENCE [LARGE SCALE GENOMIC DNA]</scope>
    <source>
        <tissue evidence="7">Leaf</tissue>
    </source>
</reference>
<dbReference type="Pfam" id="PF01370">
    <property type="entry name" value="Epimerase"/>
    <property type="match status" value="1"/>
</dbReference>
<keyword evidence="2" id="KW-0560">Oxidoreductase</keyword>
<dbReference type="GO" id="GO:0016616">
    <property type="term" value="F:oxidoreductase activity, acting on the CH-OH group of donors, NAD or NADP as acceptor"/>
    <property type="evidence" value="ECO:0000318"/>
    <property type="project" value="GO_Central"/>
</dbReference>
<dbReference type="PANTHER" id="PTHR10366:SF849">
    <property type="entry name" value="NAD-DEPENDENT EPIMERASE_DEHYDRATASE DOMAIN-CONTAINING PROTEIN"/>
    <property type="match status" value="1"/>
</dbReference>
<evidence type="ECO:0000313" key="7">
    <source>
        <dbReference type="EMBL" id="OAY33892.1"/>
    </source>
</evidence>
<feature type="transmembrane region" description="Helical" evidence="4">
    <location>
        <begin position="271"/>
        <end position="289"/>
    </location>
</feature>
<dbReference type="CDD" id="cd08958">
    <property type="entry name" value="FR_SDR_e"/>
    <property type="match status" value="1"/>
</dbReference>
<evidence type="ECO:0000256" key="3">
    <source>
        <dbReference type="ARBA" id="ARBA00023445"/>
    </source>
</evidence>
<dbReference type="InterPro" id="IPR050425">
    <property type="entry name" value="NAD(P)_dehydrat-like"/>
</dbReference>
<evidence type="ECO:0000256" key="1">
    <source>
        <dbReference type="ARBA" id="ARBA00022857"/>
    </source>
</evidence>
<dbReference type="GO" id="GO:0009807">
    <property type="term" value="P:lignan biosynthetic process"/>
    <property type="evidence" value="ECO:0007669"/>
    <property type="project" value="UniProtKB-ARBA"/>
</dbReference>
<dbReference type="FunFam" id="3.40.50.720:FF:000085">
    <property type="entry name" value="Dihydroflavonol reductase"/>
    <property type="match status" value="1"/>
</dbReference>
<dbReference type="STRING" id="3983.A0A2C9URG6"/>
<dbReference type="PANTHER" id="PTHR10366">
    <property type="entry name" value="NAD DEPENDENT EPIMERASE/DEHYDRATASE"/>
    <property type="match status" value="1"/>
</dbReference>
<keyword evidence="4" id="KW-0472">Membrane</keyword>
<evidence type="ECO:0000259" key="5">
    <source>
        <dbReference type="Pfam" id="PF01370"/>
    </source>
</evidence>
<evidence type="ECO:0000259" key="6">
    <source>
        <dbReference type="Pfam" id="PF05368"/>
    </source>
</evidence>
<dbReference type="AlphaFoldDB" id="A0A2C9URG6"/>
<keyword evidence="1" id="KW-0521">NADP</keyword>
<protein>
    <submittedName>
        <fullName evidence="7">Uncharacterized protein</fullName>
    </submittedName>
</protein>
<feature type="domain" description="NmrA-like" evidence="6">
    <location>
        <begin position="6"/>
        <end position="84"/>
    </location>
</feature>
<feature type="domain" description="NAD-dependent epimerase/dehydratase" evidence="5">
    <location>
        <begin position="102"/>
        <end position="226"/>
    </location>
</feature>
<dbReference type="Gene3D" id="3.40.50.720">
    <property type="entry name" value="NAD(P)-binding Rossmann-like Domain"/>
    <property type="match status" value="1"/>
</dbReference>
<dbReference type="InterPro" id="IPR001509">
    <property type="entry name" value="Epimerase_deHydtase"/>
</dbReference>
<keyword evidence="4" id="KW-1133">Transmembrane helix</keyword>
<dbReference type="EMBL" id="CM004399">
    <property type="protein sequence ID" value="OAY33892.1"/>
    <property type="molecule type" value="Genomic_DNA"/>
</dbReference>
<gene>
    <name evidence="7" type="ORF">MANES_13G133800</name>
</gene>
<evidence type="ECO:0000256" key="4">
    <source>
        <dbReference type="SAM" id="Phobius"/>
    </source>
</evidence>
<keyword evidence="4" id="KW-0812">Transmembrane</keyword>
<dbReference type="InterPro" id="IPR008030">
    <property type="entry name" value="NmrA-like"/>
</dbReference>
<name>A0A2C9URG6_MANES</name>
<comment type="similarity">
    <text evidence="3">Belongs to the NAD(P)-dependent epimerase/dehydratase family. Dihydroflavonol-4-reductase subfamily.</text>
</comment>
<dbReference type="InterPro" id="IPR036291">
    <property type="entry name" value="NAD(P)-bd_dom_sf"/>
</dbReference>
<accession>A0A2C9URG6</accession>
<dbReference type="SUPFAM" id="SSF51735">
    <property type="entry name" value="NAD(P)-binding Rossmann-fold domains"/>
    <property type="match status" value="1"/>
</dbReference>
<dbReference type="Pfam" id="PF05368">
    <property type="entry name" value="NmrA"/>
    <property type="match status" value="1"/>
</dbReference>
<proteinExistence type="inferred from homology"/>